<dbReference type="SUPFAM" id="SSF54373">
    <property type="entry name" value="FAD-linked reductases, C-terminal domain"/>
    <property type="match status" value="1"/>
</dbReference>
<evidence type="ECO:0000313" key="15">
    <source>
        <dbReference type="Proteomes" id="UP000243876"/>
    </source>
</evidence>
<dbReference type="Gene3D" id="3.50.50.60">
    <property type="entry name" value="FAD/NAD(P)-binding domain"/>
    <property type="match status" value="1"/>
</dbReference>
<dbReference type="OrthoDB" id="438553at2759"/>
<reference evidence="15" key="1">
    <citation type="submission" date="2015-02" db="EMBL/GenBank/DDBJ databases">
        <authorList>
            <person name="Gon?alves P."/>
        </authorList>
    </citation>
    <scope>NUCLEOTIDE SEQUENCE [LARGE SCALE GENOMIC DNA]</scope>
</reference>
<dbReference type="InterPro" id="IPR004572">
    <property type="entry name" value="Protoporphyrinogen_oxidase"/>
</dbReference>
<dbReference type="EC" id="1.3.3.4" evidence="4 11"/>
<comment type="subcellular location">
    <subcellularLocation>
        <location evidence="11">Mitochondrion inner membrane</location>
    </subcellularLocation>
</comment>
<dbReference type="AlphaFoldDB" id="A0A0D6EGV4"/>
<feature type="region of interest" description="Disordered" evidence="12">
    <location>
        <begin position="596"/>
        <end position="623"/>
    </location>
</feature>
<keyword evidence="9 11" id="KW-0627">Porphyrin biosynthesis</keyword>
<dbReference type="NCBIfam" id="TIGR00562">
    <property type="entry name" value="proto_IX_ox"/>
    <property type="match status" value="1"/>
</dbReference>
<accession>A0A0D6EGV4</accession>
<evidence type="ECO:0000256" key="5">
    <source>
        <dbReference type="ARBA" id="ARBA00022630"/>
    </source>
</evidence>
<dbReference type="GO" id="GO:0005743">
    <property type="term" value="C:mitochondrial inner membrane"/>
    <property type="evidence" value="ECO:0007669"/>
    <property type="project" value="UniProtKB-SubCell"/>
</dbReference>
<evidence type="ECO:0000259" key="13">
    <source>
        <dbReference type="Pfam" id="PF01593"/>
    </source>
</evidence>
<feature type="domain" description="Amine oxidase" evidence="13">
    <location>
        <begin position="67"/>
        <end position="581"/>
    </location>
</feature>
<keyword evidence="8 11" id="KW-0350">Heme biosynthesis</keyword>
<dbReference type="PROSITE" id="PS51257">
    <property type="entry name" value="PROKAR_LIPOPROTEIN"/>
    <property type="match status" value="1"/>
</dbReference>
<dbReference type="GO" id="GO:0006782">
    <property type="term" value="P:protoporphyrinogen IX biosynthetic process"/>
    <property type="evidence" value="ECO:0007669"/>
    <property type="project" value="UniProtKB-UniRule"/>
</dbReference>
<evidence type="ECO:0000256" key="4">
    <source>
        <dbReference type="ARBA" id="ARBA00012867"/>
    </source>
</evidence>
<comment type="catalytic activity">
    <reaction evidence="10 11">
        <text>protoporphyrinogen IX + 3 O2 = protoporphyrin IX + 3 H2O2</text>
        <dbReference type="Rhea" id="RHEA:25576"/>
        <dbReference type="ChEBI" id="CHEBI:15379"/>
        <dbReference type="ChEBI" id="CHEBI:16240"/>
        <dbReference type="ChEBI" id="CHEBI:57306"/>
        <dbReference type="ChEBI" id="CHEBI:57307"/>
        <dbReference type="EC" id="1.3.3.4"/>
    </reaction>
</comment>
<comment type="similarity">
    <text evidence="3 11">Belongs to the protoporphyrinogen/coproporphyrinogen oxidase family. Protoporphyrinogen oxidase subfamily.</text>
</comment>
<sequence>MSVSRRILPSASSAFLLACPRLAPTAVAPPRPSLRLRLPHVSPGPSSAHGATPVPPENTLAILGGGLSGLSSAVYFLRSLTPEARRRTRVVVLEKEERVGGWCKAVRLKNGQQLEDTAHVAEQDQDRLLVFETGPRSIRPTGLQGWLTIEMAHFLGMTPSLVTVPKTAPSARNRYLYTPPSLTLLPSSPLSALQSLFTVPLLRRVVPSMLLEPFRPRSPAHSQPDGGDESVDAFFARRFGRALADEMVSAMVHGIYAGDARRLSVRAVFPQLWDAEREWGSVVLAGVVGAFARRRGWKRASGYRRRVEQEADEMEAVKARMRASGDEGSALVAAMERASVWGVKSGVQEITARQKEWLEEHGVEVWRGREGRVERVEKVGGAWRVTTRSGDLNATHLITTLPRLLPSSLAPPAIPATTVSVVNLSFPAPPAGAPPLFPPGFGYLIPRIVPLSQNPHRALGVIFDSDVQPAVDDSASQGLVKVSLLLGGSHWLDLHPPPRLSHDELVQAARETLRLHFPQTDFPTPTHAFTHTHHDCIPQVPVGASPAFVAFGERLRATGNVAVVGGGFAPVGVNGCVKAAWEVGTAFAKAVNATTAGESAGEAAKETRDEAKSVVTGTEMWEL</sequence>
<dbReference type="PANTHER" id="PTHR42923:SF3">
    <property type="entry name" value="PROTOPORPHYRINOGEN OXIDASE"/>
    <property type="match status" value="1"/>
</dbReference>
<keyword evidence="15" id="KW-1185">Reference proteome</keyword>
<dbReference type="PANTHER" id="PTHR42923">
    <property type="entry name" value="PROTOPORPHYRINOGEN OXIDASE"/>
    <property type="match status" value="1"/>
</dbReference>
<keyword evidence="7 11" id="KW-0560">Oxidoreductase</keyword>
<evidence type="ECO:0000256" key="9">
    <source>
        <dbReference type="ARBA" id="ARBA00023244"/>
    </source>
</evidence>
<evidence type="ECO:0000256" key="7">
    <source>
        <dbReference type="ARBA" id="ARBA00023002"/>
    </source>
</evidence>
<dbReference type="Proteomes" id="UP000243876">
    <property type="component" value="Unassembled WGS sequence"/>
</dbReference>
<protein>
    <recommendedName>
        <fullName evidence="4 11">Protoporphyrinogen oxidase</fullName>
        <ecNumber evidence="4 11">1.3.3.4</ecNumber>
    </recommendedName>
</protein>
<evidence type="ECO:0000256" key="12">
    <source>
        <dbReference type="SAM" id="MobiDB-lite"/>
    </source>
</evidence>
<dbReference type="SUPFAM" id="SSF51905">
    <property type="entry name" value="FAD/NAD(P)-binding domain"/>
    <property type="match status" value="1"/>
</dbReference>
<dbReference type="Pfam" id="PF01593">
    <property type="entry name" value="Amino_oxidase"/>
    <property type="match status" value="1"/>
</dbReference>
<dbReference type="GO" id="GO:0004729">
    <property type="term" value="F:oxygen-dependent protoporphyrinogen oxidase activity"/>
    <property type="evidence" value="ECO:0007669"/>
    <property type="project" value="UniProtKB-UniRule"/>
</dbReference>
<evidence type="ECO:0000256" key="10">
    <source>
        <dbReference type="ARBA" id="ARBA00047554"/>
    </source>
</evidence>
<dbReference type="UniPathway" id="UPA00251">
    <property type="reaction ID" value="UER00324"/>
</dbReference>
<keyword evidence="5 11" id="KW-0285">Flavoprotein</keyword>
<evidence type="ECO:0000256" key="11">
    <source>
        <dbReference type="RuleBase" id="RU367069"/>
    </source>
</evidence>
<comment type="function">
    <text evidence="1 11">Catalyzes the 6-electron oxidation of protoporphyrinogen-IX to form protoporphyrin-IX.</text>
</comment>
<organism evidence="14 15">
    <name type="scientific">Sporidiobolus salmonicolor</name>
    <name type="common">Yeast-like fungus</name>
    <name type="synonym">Sporobolomyces salmonicolor</name>
    <dbReference type="NCBI Taxonomy" id="5005"/>
    <lineage>
        <taxon>Eukaryota</taxon>
        <taxon>Fungi</taxon>
        <taxon>Dikarya</taxon>
        <taxon>Basidiomycota</taxon>
        <taxon>Pucciniomycotina</taxon>
        <taxon>Microbotryomycetes</taxon>
        <taxon>Sporidiobolales</taxon>
        <taxon>Sporidiobolaceae</taxon>
        <taxon>Sporobolomyces</taxon>
    </lineage>
</organism>
<dbReference type="InterPro" id="IPR002937">
    <property type="entry name" value="Amino_oxidase"/>
</dbReference>
<evidence type="ECO:0000313" key="14">
    <source>
        <dbReference type="EMBL" id="CEQ39141.1"/>
    </source>
</evidence>
<gene>
    <name evidence="14" type="primary">SPOSA6832_00644</name>
</gene>
<comment type="pathway">
    <text evidence="2 11">Porphyrin-containing compound metabolism; protoporphyrin-IX biosynthesis; protoporphyrin-IX from protoporphyrinogen-IX: step 1/1.</text>
</comment>
<evidence type="ECO:0000256" key="8">
    <source>
        <dbReference type="ARBA" id="ARBA00023133"/>
    </source>
</evidence>
<feature type="compositionally biased region" description="Basic and acidic residues" evidence="12">
    <location>
        <begin position="603"/>
        <end position="612"/>
    </location>
</feature>
<evidence type="ECO:0000256" key="6">
    <source>
        <dbReference type="ARBA" id="ARBA00022827"/>
    </source>
</evidence>
<evidence type="ECO:0000256" key="1">
    <source>
        <dbReference type="ARBA" id="ARBA00002600"/>
    </source>
</evidence>
<dbReference type="InterPro" id="IPR050464">
    <property type="entry name" value="Zeta_carotene_desat/Oxidored"/>
</dbReference>
<dbReference type="EMBL" id="CENE01000002">
    <property type="protein sequence ID" value="CEQ39141.1"/>
    <property type="molecule type" value="Genomic_DNA"/>
</dbReference>
<dbReference type="InterPro" id="IPR036188">
    <property type="entry name" value="FAD/NAD-bd_sf"/>
</dbReference>
<evidence type="ECO:0000256" key="2">
    <source>
        <dbReference type="ARBA" id="ARBA00005073"/>
    </source>
</evidence>
<name>A0A0D6EGV4_SPOSA</name>
<proteinExistence type="inferred from homology"/>
<evidence type="ECO:0000256" key="3">
    <source>
        <dbReference type="ARBA" id="ARBA00010551"/>
    </source>
</evidence>
<keyword evidence="6 11" id="KW-0274">FAD</keyword>
<comment type="cofactor">
    <cofactor evidence="11">
        <name>FAD</name>
        <dbReference type="ChEBI" id="CHEBI:57692"/>
    </cofactor>
    <text evidence="11">Binds 1 FAD per subunit.</text>
</comment>